<evidence type="ECO:0000256" key="4">
    <source>
        <dbReference type="RuleBase" id="RU369062"/>
    </source>
</evidence>
<dbReference type="EMBL" id="CAXJRC010000003">
    <property type="protein sequence ID" value="CAL2105121.1"/>
    <property type="molecule type" value="Genomic_DNA"/>
</dbReference>
<dbReference type="NCBIfam" id="TIGR03707">
    <property type="entry name" value="PPK2_P_aer"/>
    <property type="match status" value="1"/>
</dbReference>
<comment type="subunit">
    <text evidence="4">Homotetramer.</text>
</comment>
<sequence length="294" mass="35096">MNNFNKNQEHTLPKLTAEDFNTVSTNEELRNLIREKGVSFSKIEKLLAYEEELRNLQIELVKLQQWIAKNNKRVAVIFEGRDAAGKGGNIRRFMEHLNPRSTRLVALNKPTEIEKGQWYFQRYIKELPNLGELVFFDRSWYNRAVVEPVMGFCSQAQYKKFLVQVPEFEHMLYEDGVVVIKFWLSITKEEQLKRFEAREDDPLKRWKFSPVDKKGQELWKDYTFYKDEMFSKTHTNYCPWIIIKTNDKKVARLEAMRYVLSQFNYEGKSESETMLSPDPNVVMRYFRSINEIID</sequence>
<proteinExistence type="inferred from homology"/>
<comment type="caution">
    <text evidence="6">The sequence shown here is derived from an EMBL/GenBank/DDBJ whole genome shotgun (WGS) entry which is preliminary data.</text>
</comment>
<dbReference type="GO" id="GO:0008976">
    <property type="term" value="F:polyphosphate kinase activity"/>
    <property type="evidence" value="ECO:0007669"/>
    <property type="project" value="UniProtKB-EC"/>
</dbReference>
<dbReference type="EC" id="2.7.4.-" evidence="4"/>
<dbReference type="PANTHER" id="PTHR34383:SF1">
    <property type="entry name" value="ADP-POLYPHOSPHATE PHOSPHOTRANSFERASE"/>
    <property type="match status" value="1"/>
</dbReference>
<organism evidence="6 7">
    <name type="scientific">Tenacibaculum vairaonense</name>
    <dbReference type="NCBI Taxonomy" id="3137860"/>
    <lineage>
        <taxon>Bacteria</taxon>
        <taxon>Pseudomonadati</taxon>
        <taxon>Bacteroidota</taxon>
        <taxon>Flavobacteriia</taxon>
        <taxon>Flavobacteriales</taxon>
        <taxon>Flavobacteriaceae</taxon>
        <taxon>Tenacibaculum</taxon>
    </lineage>
</organism>
<keyword evidence="2 4" id="KW-0808">Transferase</keyword>
<evidence type="ECO:0000256" key="3">
    <source>
        <dbReference type="ARBA" id="ARBA00022777"/>
    </source>
</evidence>
<name>A0ABP1F3V3_9FLAO</name>
<dbReference type="RefSeq" id="WP_348706027.1">
    <property type="nucleotide sequence ID" value="NZ_CAXIYA010000036.1"/>
</dbReference>
<evidence type="ECO:0000256" key="2">
    <source>
        <dbReference type="ARBA" id="ARBA00022679"/>
    </source>
</evidence>
<dbReference type="SUPFAM" id="SSF52540">
    <property type="entry name" value="P-loop containing nucleoside triphosphate hydrolases"/>
    <property type="match status" value="1"/>
</dbReference>
<dbReference type="InterPro" id="IPR022488">
    <property type="entry name" value="PPK2-related"/>
</dbReference>
<dbReference type="InterPro" id="IPR027417">
    <property type="entry name" value="P-loop_NTPase"/>
</dbReference>
<comment type="similarity">
    <text evidence="1 4">Belongs to the polyphosphate kinase 2 (PPK2) family. Class I subfamily.</text>
</comment>
<protein>
    <recommendedName>
        <fullName evidence="4">ADP/GDP-polyphosphate phosphotransferase</fullName>
        <ecNumber evidence="4">2.7.4.-</ecNumber>
    </recommendedName>
    <alternativeName>
        <fullName evidence="4">Polyphosphate kinase PPK2</fullName>
    </alternativeName>
</protein>
<dbReference type="Pfam" id="PF03976">
    <property type="entry name" value="PPK2"/>
    <property type="match status" value="1"/>
</dbReference>
<accession>A0ABP1F3V3</accession>
<evidence type="ECO:0000313" key="6">
    <source>
        <dbReference type="EMBL" id="CAL2105121.1"/>
    </source>
</evidence>
<dbReference type="PANTHER" id="PTHR34383">
    <property type="entry name" value="POLYPHOSPHATE:AMP PHOSPHOTRANSFERASE-RELATED"/>
    <property type="match status" value="1"/>
</dbReference>
<feature type="domain" description="Polyphosphate kinase-2-related" evidence="5">
    <location>
        <begin position="48"/>
        <end position="269"/>
    </location>
</feature>
<evidence type="ECO:0000259" key="5">
    <source>
        <dbReference type="Pfam" id="PF03976"/>
    </source>
</evidence>
<gene>
    <name evidence="6" type="ORF">T190115A13A_120116</name>
</gene>
<keyword evidence="3 4" id="KW-0418">Kinase</keyword>
<evidence type="ECO:0000256" key="1">
    <source>
        <dbReference type="ARBA" id="ARBA00009924"/>
    </source>
</evidence>
<dbReference type="Proteomes" id="UP001497602">
    <property type="component" value="Unassembled WGS sequence"/>
</dbReference>
<reference evidence="6 7" key="1">
    <citation type="submission" date="2024-05" db="EMBL/GenBank/DDBJ databases">
        <authorList>
            <person name="Duchaud E."/>
        </authorList>
    </citation>
    <scope>NUCLEOTIDE SEQUENCE [LARGE SCALE GENOMIC DNA]</scope>
    <source>
        <strain evidence="6">Ena-SAMPLE-TAB-13-05-2024-13:56:06:370-140305</strain>
    </source>
</reference>
<dbReference type="InterPro" id="IPR022486">
    <property type="entry name" value="PPK2_PA0141"/>
</dbReference>
<evidence type="ECO:0000313" key="7">
    <source>
        <dbReference type="Proteomes" id="UP001497602"/>
    </source>
</evidence>
<dbReference type="Gene3D" id="3.40.50.300">
    <property type="entry name" value="P-loop containing nucleotide triphosphate hydrolases"/>
    <property type="match status" value="1"/>
</dbReference>
<keyword evidence="7" id="KW-1185">Reference proteome</keyword>
<comment type="function">
    <text evidence="4">Uses inorganic polyphosphate (polyP) as a donor to convert GDP to GTP or ADP to ATP.</text>
</comment>